<sequence length="204" mass="22801">MSSLGEVLVASDVPYSGTRSAKTIVNDIAKCAERTGAQIHTGSMTFWVRPLGGTHGTHIELGKLKSSSEAFYSRGVFIVHSNNTIMWYPWEGNPIVLCDTGGNYTQITFSWNAETNKVKYECLGQSSDWVDVSLYSDIDFDYFDSVRIVSKNTLSYVDDISGVCDFDTCYLCENFADCSNAGCFWFYNLGTYSYFCSDVSEEME</sequence>
<accession>X1KKU5</accession>
<dbReference type="AlphaFoldDB" id="X1KKU5"/>
<evidence type="ECO:0000313" key="1">
    <source>
        <dbReference type="EMBL" id="GAH94210.1"/>
    </source>
</evidence>
<protein>
    <submittedName>
        <fullName evidence="1">Uncharacterized protein</fullName>
    </submittedName>
</protein>
<gene>
    <name evidence="1" type="ORF">S06H3_00744</name>
</gene>
<dbReference type="EMBL" id="BARV01000152">
    <property type="protein sequence ID" value="GAH94210.1"/>
    <property type="molecule type" value="Genomic_DNA"/>
</dbReference>
<proteinExistence type="predicted"/>
<name>X1KKU5_9ZZZZ</name>
<comment type="caution">
    <text evidence="1">The sequence shown here is derived from an EMBL/GenBank/DDBJ whole genome shotgun (WGS) entry which is preliminary data.</text>
</comment>
<reference evidence="1" key="1">
    <citation type="journal article" date="2014" name="Front. Microbiol.">
        <title>High frequency of phylogenetically diverse reductive dehalogenase-homologous genes in deep subseafloor sedimentary metagenomes.</title>
        <authorList>
            <person name="Kawai M."/>
            <person name="Futagami T."/>
            <person name="Toyoda A."/>
            <person name="Takaki Y."/>
            <person name="Nishi S."/>
            <person name="Hori S."/>
            <person name="Arai W."/>
            <person name="Tsubouchi T."/>
            <person name="Morono Y."/>
            <person name="Uchiyama I."/>
            <person name="Ito T."/>
            <person name="Fujiyama A."/>
            <person name="Inagaki F."/>
            <person name="Takami H."/>
        </authorList>
    </citation>
    <scope>NUCLEOTIDE SEQUENCE</scope>
    <source>
        <strain evidence="1">Expedition CK06-06</strain>
    </source>
</reference>
<organism evidence="1">
    <name type="scientific">marine sediment metagenome</name>
    <dbReference type="NCBI Taxonomy" id="412755"/>
    <lineage>
        <taxon>unclassified sequences</taxon>
        <taxon>metagenomes</taxon>
        <taxon>ecological metagenomes</taxon>
    </lineage>
</organism>
<feature type="non-terminal residue" evidence="1">
    <location>
        <position position="204"/>
    </location>
</feature>